<gene>
    <name evidence="3" type="ORF">H3H36_16490</name>
</gene>
<feature type="transmembrane region" description="Helical" evidence="1">
    <location>
        <begin position="275"/>
        <end position="295"/>
    </location>
</feature>
<protein>
    <submittedName>
        <fullName evidence="3">Phosphatase PAP2 family protein</fullName>
    </submittedName>
</protein>
<feature type="transmembrane region" description="Helical" evidence="1">
    <location>
        <begin position="301"/>
        <end position="319"/>
    </location>
</feature>
<keyword evidence="1" id="KW-1133">Transmembrane helix</keyword>
<name>A0A7W2EJJ1_9BURK</name>
<evidence type="ECO:0000313" key="4">
    <source>
        <dbReference type="Proteomes" id="UP000566711"/>
    </source>
</evidence>
<feature type="domain" description="Inositolphosphotransferase Aur1/Ipt1" evidence="2">
    <location>
        <begin position="158"/>
        <end position="313"/>
    </location>
</feature>
<dbReference type="RefSeq" id="WP_182219187.1">
    <property type="nucleotide sequence ID" value="NZ_JACEZS010000014.1"/>
</dbReference>
<dbReference type="Pfam" id="PF14378">
    <property type="entry name" value="PAP2_3"/>
    <property type="match status" value="1"/>
</dbReference>
<dbReference type="SUPFAM" id="SSF48317">
    <property type="entry name" value="Acid phosphatase/Vanadium-dependent haloperoxidase"/>
    <property type="match status" value="1"/>
</dbReference>
<evidence type="ECO:0000256" key="1">
    <source>
        <dbReference type="SAM" id="Phobius"/>
    </source>
</evidence>
<feature type="transmembrane region" description="Helical" evidence="1">
    <location>
        <begin position="46"/>
        <end position="67"/>
    </location>
</feature>
<proteinExistence type="predicted"/>
<dbReference type="EMBL" id="JACEZS010000014">
    <property type="protein sequence ID" value="MBA5606957.1"/>
    <property type="molecule type" value="Genomic_DNA"/>
</dbReference>
<feature type="transmembrane region" description="Helical" evidence="1">
    <location>
        <begin position="88"/>
        <end position="113"/>
    </location>
</feature>
<evidence type="ECO:0000259" key="2">
    <source>
        <dbReference type="Pfam" id="PF14378"/>
    </source>
</evidence>
<feature type="transmembrane region" description="Helical" evidence="1">
    <location>
        <begin position="184"/>
        <end position="205"/>
    </location>
</feature>
<feature type="transmembrane region" description="Helical" evidence="1">
    <location>
        <begin position="159"/>
        <end position="177"/>
    </location>
</feature>
<reference evidence="3 4" key="1">
    <citation type="submission" date="2020-07" db="EMBL/GenBank/DDBJ databases">
        <title>Novel species isolated from subtropical streams in China.</title>
        <authorList>
            <person name="Lu H."/>
        </authorList>
    </citation>
    <scope>NUCLEOTIDE SEQUENCE [LARGE SCALE GENOMIC DNA]</scope>
    <source>
        <strain evidence="3 4">FT3S</strain>
    </source>
</reference>
<feature type="transmembrane region" description="Helical" evidence="1">
    <location>
        <begin position="246"/>
        <end position="268"/>
    </location>
</feature>
<evidence type="ECO:0000313" key="3">
    <source>
        <dbReference type="EMBL" id="MBA5606957.1"/>
    </source>
</evidence>
<dbReference type="GO" id="GO:0016020">
    <property type="term" value="C:membrane"/>
    <property type="evidence" value="ECO:0007669"/>
    <property type="project" value="UniProtKB-SubCell"/>
</dbReference>
<feature type="transmembrane region" description="Helical" evidence="1">
    <location>
        <begin position="12"/>
        <end position="34"/>
    </location>
</feature>
<dbReference type="Proteomes" id="UP000566711">
    <property type="component" value="Unassembled WGS sequence"/>
</dbReference>
<keyword evidence="4" id="KW-1185">Reference proteome</keyword>
<keyword evidence="1" id="KW-0812">Transmembrane</keyword>
<dbReference type="Gene3D" id="1.20.144.10">
    <property type="entry name" value="Phosphatidic acid phosphatase type 2/haloperoxidase"/>
    <property type="match status" value="1"/>
</dbReference>
<organism evidence="3 4">
    <name type="scientific">Rugamonas fusca</name>
    <dbReference type="NCBI Taxonomy" id="2758568"/>
    <lineage>
        <taxon>Bacteria</taxon>
        <taxon>Pseudomonadati</taxon>
        <taxon>Pseudomonadota</taxon>
        <taxon>Betaproteobacteria</taxon>
        <taxon>Burkholderiales</taxon>
        <taxon>Oxalobacteraceae</taxon>
        <taxon>Telluria group</taxon>
        <taxon>Rugamonas</taxon>
    </lineage>
</organism>
<comment type="caution">
    <text evidence="3">The sequence shown here is derived from an EMBL/GenBank/DDBJ whole genome shotgun (WGS) entry which is preliminary data.</text>
</comment>
<sequence>MSANHSAAAARLLRTLAPLLLVGAILGALANWLAGARSVGLLTWPQVLVAAYFTGCYALLFSLLAVLDSLRRMRQFMAPGGERIDVGPLWRAVLPVDAAITGCALVFAAILAIGGNANLVQVYRDAATVWYDPVLWRLELPLWRLIPRLRLIPLAWWETIYHLMWLYVLLVLALLVKARHTERYLTLAVAIVLAFYGTTAIALRFPVAGPAYYQPGWFVHLRGTLSGQLQAYLQAYQAGRIAQNGLLYGTMAMPSLHVAMTAMATWSLGRHWPRALWGALPLALLIWASTIVLAWHYACDGVAALALAGLCLAAARPIVRRCWGAPAGIA</sequence>
<accession>A0A7W2EJJ1</accession>
<dbReference type="InterPro" id="IPR036938">
    <property type="entry name" value="PAP2/HPO_sf"/>
</dbReference>
<dbReference type="AlphaFoldDB" id="A0A7W2EJJ1"/>
<dbReference type="InterPro" id="IPR026841">
    <property type="entry name" value="Aur1/Ipt1"/>
</dbReference>
<keyword evidence="1" id="KW-0472">Membrane</keyword>